<evidence type="ECO:0000256" key="1">
    <source>
        <dbReference type="SAM" id="Phobius"/>
    </source>
</evidence>
<feature type="transmembrane region" description="Helical" evidence="1">
    <location>
        <begin position="22"/>
        <end position="42"/>
    </location>
</feature>
<feature type="transmembrane region" description="Helical" evidence="1">
    <location>
        <begin position="70"/>
        <end position="88"/>
    </location>
</feature>
<keyword evidence="1" id="KW-0472">Membrane</keyword>
<dbReference type="EMBL" id="DVOD01000024">
    <property type="protein sequence ID" value="HIU92160.1"/>
    <property type="molecule type" value="Genomic_DNA"/>
</dbReference>
<evidence type="ECO:0000313" key="2">
    <source>
        <dbReference type="EMBL" id="HIU92160.1"/>
    </source>
</evidence>
<gene>
    <name evidence="2" type="ORF">IAD26_03380</name>
</gene>
<organism evidence="2 3">
    <name type="scientific">Candidatus Limenecus avicola</name>
    <dbReference type="NCBI Taxonomy" id="2840847"/>
    <lineage>
        <taxon>Bacteria</taxon>
        <taxon>Bacillati</taxon>
        <taxon>Bacillota</taxon>
        <taxon>Clostridia</taxon>
        <taxon>Eubacteriales</taxon>
        <taxon>Clostridiaceae</taxon>
        <taxon>Clostridiaceae incertae sedis</taxon>
        <taxon>Candidatus Limenecus</taxon>
    </lineage>
</organism>
<reference evidence="2" key="2">
    <citation type="journal article" date="2021" name="PeerJ">
        <title>Extensive microbial diversity within the chicken gut microbiome revealed by metagenomics and culture.</title>
        <authorList>
            <person name="Gilroy R."/>
            <person name="Ravi A."/>
            <person name="Getino M."/>
            <person name="Pursley I."/>
            <person name="Horton D.L."/>
            <person name="Alikhan N.F."/>
            <person name="Baker D."/>
            <person name="Gharbi K."/>
            <person name="Hall N."/>
            <person name="Watson M."/>
            <person name="Adriaenssens E.M."/>
            <person name="Foster-Nyarko E."/>
            <person name="Jarju S."/>
            <person name="Secka A."/>
            <person name="Antonio M."/>
            <person name="Oren A."/>
            <person name="Chaudhuri R.R."/>
            <person name="La Ragione R."/>
            <person name="Hildebrand F."/>
            <person name="Pallen M.J."/>
        </authorList>
    </citation>
    <scope>NUCLEOTIDE SEQUENCE</scope>
    <source>
        <strain evidence="2">CHK154-7741</strain>
    </source>
</reference>
<dbReference type="AlphaFoldDB" id="A0A9D1MZ90"/>
<evidence type="ECO:0000313" key="3">
    <source>
        <dbReference type="Proteomes" id="UP000886748"/>
    </source>
</evidence>
<protein>
    <submittedName>
        <fullName evidence="2">Uncharacterized protein</fullName>
    </submittedName>
</protein>
<reference evidence="2" key="1">
    <citation type="submission" date="2020-10" db="EMBL/GenBank/DDBJ databases">
        <authorList>
            <person name="Gilroy R."/>
        </authorList>
    </citation>
    <scope>NUCLEOTIDE SEQUENCE</scope>
    <source>
        <strain evidence="2">CHK154-7741</strain>
    </source>
</reference>
<name>A0A9D1MZ90_9CLOT</name>
<sequence>MKRMINKINTVSTNEQISSKKVAKYSITAMLGASAGVGYAVLPRTYYPKFIKKTENKIALVQYIKNPYKYGLYGVLTALGFTALVDCLKFKKQISKTNKTP</sequence>
<keyword evidence="1" id="KW-1133">Transmembrane helix</keyword>
<keyword evidence="1" id="KW-0812">Transmembrane</keyword>
<comment type="caution">
    <text evidence="2">The sequence shown here is derived from an EMBL/GenBank/DDBJ whole genome shotgun (WGS) entry which is preliminary data.</text>
</comment>
<proteinExistence type="predicted"/>
<dbReference type="Proteomes" id="UP000886748">
    <property type="component" value="Unassembled WGS sequence"/>
</dbReference>
<accession>A0A9D1MZ90</accession>